<organism evidence="1 2">
    <name type="scientific">Paracerasibacillus soli</name>
    <dbReference type="NCBI Taxonomy" id="480284"/>
    <lineage>
        <taxon>Bacteria</taxon>
        <taxon>Bacillati</taxon>
        <taxon>Bacillota</taxon>
        <taxon>Bacilli</taxon>
        <taxon>Bacillales</taxon>
        <taxon>Bacillaceae</taxon>
        <taxon>Paracerasibacillus</taxon>
    </lineage>
</organism>
<proteinExistence type="predicted"/>
<dbReference type="Proteomes" id="UP001275315">
    <property type="component" value="Unassembled WGS sequence"/>
</dbReference>
<gene>
    <name evidence="1" type="ORF">RWD45_01110</name>
</gene>
<evidence type="ECO:0000313" key="1">
    <source>
        <dbReference type="EMBL" id="MDY0407487.1"/>
    </source>
</evidence>
<dbReference type="EMBL" id="JAWDIQ010000001">
    <property type="protein sequence ID" value="MDY0407487.1"/>
    <property type="molecule type" value="Genomic_DNA"/>
</dbReference>
<accession>A0ABU5CNQ9</accession>
<dbReference type="RefSeq" id="WP_320378301.1">
    <property type="nucleotide sequence ID" value="NZ_JAWDIQ010000001.1"/>
</dbReference>
<evidence type="ECO:0000313" key="2">
    <source>
        <dbReference type="Proteomes" id="UP001275315"/>
    </source>
</evidence>
<keyword evidence="2" id="KW-1185">Reference proteome</keyword>
<protein>
    <submittedName>
        <fullName evidence="1">Uncharacterized protein</fullName>
    </submittedName>
</protein>
<comment type="caution">
    <text evidence="1">The sequence shown here is derived from an EMBL/GenBank/DDBJ whole genome shotgun (WGS) entry which is preliminary data.</text>
</comment>
<reference evidence="1 2" key="1">
    <citation type="submission" date="2023-10" db="EMBL/GenBank/DDBJ databases">
        <title>Virgibacillus soli CC-YMP-6 genome.</title>
        <authorList>
            <person name="Miliotis G."/>
            <person name="Sengupta P."/>
            <person name="Hameed A."/>
            <person name="Chuvochina M."/>
            <person name="Mcdonagh F."/>
            <person name="Simpson A.C."/>
            <person name="Singh N.K."/>
            <person name="Rekha P.D."/>
            <person name="Raman K."/>
            <person name="Hugenholtz P."/>
            <person name="Venkateswaran K."/>
        </authorList>
    </citation>
    <scope>NUCLEOTIDE SEQUENCE [LARGE SCALE GENOMIC DNA]</scope>
    <source>
        <strain evidence="1 2">CC-YMP-6</strain>
    </source>
</reference>
<name>A0ABU5CNQ9_9BACI</name>
<sequence length="330" mass="37590">MRKYSKNDKVEIILNKENTRLRDFENAFQRFNRLNENNIYPNGFDYKNDTYDVDISESEEAKEKNFKLVGIEITDKYITSDGKVLTNEDVEMAQKKGEVIELIDPEQEGLGENPTLDDLRNYEEKEKNKMMVTSSGRKYLKSPAQAYKYVTSQLYVYEYVSGKNKRNYFEAKWNFKTSGPGKVDNSVTNSPAALLEKNDIAVLAWAYGPSSRNRSITLRYYRGNSNKYLSGSSVKEHPSADAKSAAYIFSEVHKFNKQSYFLNRITLTAESGSWTPSKFGEDGSVRAQYANGGKSTKVNGFSVSSTRSVSISWSTVKNYAFTNVYTTVPR</sequence>